<evidence type="ECO:0000313" key="6">
    <source>
        <dbReference type="EMBL" id="MBT2162805.1"/>
    </source>
</evidence>
<feature type="transmembrane region" description="Helical" evidence="5">
    <location>
        <begin position="44"/>
        <end position="72"/>
    </location>
</feature>
<reference evidence="7" key="1">
    <citation type="submission" date="2023-07" db="EMBL/GenBank/DDBJ databases">
        <title>Zobellia barbeyronii sp. nov., a new marine flavobacterium, isolated from green and red algae.</title>
        <authorList>
            <person name="Nedashkovskaya O.I."/>
            <person name="Otstavnykh N."/>
            <person name="Zhukova N."/>
            <person name="Guzev K."/>
            <person name="Chausova V."/>
            <person name="Tekutyeva L."/>
            <person name="Mikhailov V."/>
            <person name="Isaeva M."/>
        </authorList>
    </citation>
    <scope>NUCLEOTIDE SEQUENCE [LARGE SCALE GENOMIC DNA]</scope>
    <source>
        <strain evidence="7">KMM 6746</strain>
    </source>
</reference>
<keyword evidence="7" id="KW-1185">Reference proteome</keyword>
<name>A0ABS5WIZ9_9FLAO</name>
<dbReference type="Proteomes" id="UP000740413">
    <property type="component" value="Unassembled WGS sequence"/>
</dbReference>
<evidence type="ECO:0000313" key="7">
    <source>
        <dbReference type="Proteomes" id="UP000740413"/>
    </source>
</evidence>
<proteinExistence type="predicted"/>
<dbReference type="RefSeq" id="WP_214612803.1">
    <property type="nucleotide sequence ID" value="NZ_JACATN010000005.1"/>
</dbReference>
<gene>
    <name evidence="6" type="ORF">HW347_16175</name>
</gene>
<evidence type="ECO:0000256" key="3">
    <source>
        <dbReference type="ARBA" id="ARBA00022989"/>
    </source>
</evidence>
<accession>A0ABS5WIZ9</accession>
<feature type="transmembrane region" description="Helical" evidence="5">
    <location>
        <begin position="104"/>
        <end position="121"/>
    </location>
</feature>
<comment type="subcellular location">
    <subcellularLocation>
        <location evidence="1">Membrane</location>
        <topology evidence="1">Multi-pass membrane protein</topology>
    </subcellularLocation>
</comment>
<dbReference type="InterPro" id="IPR032808">
    <property type="entry name" value="DoxX"/>
</dbReference>
<sequence length="122" mass="13622">MNYLLIALQVIVALSILNVWLVQNKKPTQWRGGNATTIIEEFKVYGLPVWMCFVVGTLKILFAIGLLAAIWYPSFREPSALGLAALLLGSIAMHLKIKDPIKKSLPAFIFLTMCLYIAFPIL</sequence>
<evidence type="ECO:0000256" key="1">
    <source>
        <dbReference type="ARBA" id="ARBA00004141"/>
    </source>
</evidence>
<evidence type="ECO:0000256" key="4">
    <source>
        <dbReference type="ARBA" id="ARBA00023136"/>
    </source>
</evidence>
<evidence type="ECO:0000256" key="5">
    <source>
        <dbReference type="SAM" id="Phobius"/>
    </source>
</evidence>
<organism evidence="6 7">
    <name type="scientific">Zobellia barbeyronii</name>
    <dbReference type="NCBI Taxonomy" id="2748009"/>
    <lineage>
        <taxon>Bacteria</taxon>
        <taxon>Pseudomonadati</taxon>
        <taxon>Bacteroidota</taxon>
        <taxon>Flavobacteriia</taxon>
        <taxon>Flavobacteriales</taxon>
        <taxon>Flavobacteriaceae</taxon>
        <taxon>Zobellia</taxon>
    </lineage>
</organism>
<keyword evidence="4 5" id="KW-0472">Membrane</keyword>
<evidence type="ECO:0000256" key="2">
    <source>
        <dbReference type="ARBA" id="ARBA00022692"/>
    </source>
</evidence>
<keyword evidence="3 5" id="KW-1133">Transmembrane helix</keyword>
<protein>
    <submittedName>
        <fullName evidence="6">DoxX family protein</fullName>
    </submittedName>
</protein>
<dbReference type="Pfam" id="PF13564">
    <property type="entry name" value="DoxX_2"/>
    <property type="match status" value="1"/>
</dbReference>
<keyword evidence="2 5" id="KW-0812">Transmembrane</keyword>
<feature type="transmembrane region" description="Helical" evidence="5">
    <location>
        <begin position="6"/>
        <end position="23"/>
    </location>
</feature>
<dbReference type="EMBL" id="JACATN010000005">
    <property type="protein sequence ID" value="MBT2162805.1"/>
    <property type="molecule type" value="Genomic_DNA"/>
</dbReference>
<comment type="caution">
    <text evidence="6">The sequence shown here is derived from an EMBL/GenBank/DDBJ whole genome shotgun (WGS) entry which is preliminary data.</text>
</comment>
<feature type="transmembrane region" description="Helical" evidence="5">
    <location>
        <begin position="78"/>
        <end position="97"/>
    </location>
</feature>